<dbReference type="GO" id="GO:0016740">
    <property type="term" value="F:transferase activity"/>
    <property type="evidence" value="ECO:0007669"/>
    <property type="project" value="UniProtKB-ARBA"/>
</dbReference>
<dbReference type="EMBL" id="CP041969">
    <property type="protein sequence ID" value="QMV42739.1"/>
    <property type="molecule type" value="Genomic_DNA"/>
</dbReference>
<evidence type="ECO:0000259" key="1">
    <source>
        <dbReference type="PROSITE" id="PS51733"/>
    </source>
</evidence>
<reference evidence="2 3" key="1">
    <citation type="submission" date="2019-07" db="EMBL/GenBank/DDBJ databases">
        <authorList>
            <person name="Kim J.K."/>
            <person name="Cheong H.-M."/>
            <person name="Choi Y."/>
            <person name="Hwang K.J."/>
            <person name="Lee S."/>
            <person name="Choi C."/>
        </authorList>
    </citation>
    <scope>NUCLEOTIDE SEQUENCE [LARGE SCALE GENOMIC DNA]</scope>
    <source>
        <strain evidence="2 3">KS 22</strain>
    </source>
</reference>
<gene>
    <name evidence="2" type="ORF">FPL14_17255</name>
</gene>
<sequence length="285" mass="31880">MIRIEAWAIMNLELKDMHILDRTREPAPEDVGYSFALDELLGRQTGNGGPAACHLWRHPRAFVIGSKDSRLPGAADAVKWLERQGYSVLLRNSGGAAVPLDQGVVNVSLILPIDARIPQRFHADFERMYSLIRRTLSAYGCEVTRGEVAGSYCPGDYDLRVDGLKFCGIAQRRQVRAMIIQAFVIVDGSGSERAELVKAFYDRAGVGTEPDDYPFVRPEVMTSLQERGIAGVEGAEAFTEAIIRHLRERLPEYATAASFHPLRLPERATIEESCRLLRQRYPLPR</sequence>
<dbReference type="Pfam" id="PF21948">
    <property type="entry name" value="LplA-B_cat"/>
    <property type="match status" value="1"/>
</dbReference>
<evidence type="ECO:0000313" key="3">
    <source>
        <dbReference type="Proteomes" id="UP000515679"/>
    </source>
</evidence>
<dbReference type="PANTHER" id="PTHR43679:SF2">
    <property type="entry name" value="OCTANOYL-[GCVH]:PROTEIN N-OCTANOYLTRANSFERASE"/>
    <property type="match status" value="1"/>
</dbReference>
<organism evidence="2 3">
    <name type="scientific">Cohnella cholangitidis</name>
    <dbReference type="NCBI Taxonomy" id="2598458"/>
    <lineage>
        <taxon>Bacteria</taxon>
        <taxon>Bacillati</taxon>
        <taxon>Bacillota</taxon>
        <taxon>Bacilli</taxon>
        <taxon>Bacillales</taxon>
        <taxon>Paenibacillaceae</taxon>
        <taxon>Cohnella</taxon>
    </lineage>
</organism>
<dbReference type="GO" id="GO:0140096">
    <property type="term" value="F:catalytic activity, acting on a protein"/>
    <property type="evidence" value="ECO:0007669"/>
    <property type="project" value="UniProtKB-ARBA"/>
</dbReference>
<dbReference type="AlphaFoldDB" id="A0A7G5C0K5"/>
<dbReference type="InterPro" id="IPR045864">
    <property type="entry name" value="aa-tRNA-synth_II/BPL/LPL"/>
</dbReference>
<protein>
    <submittedName>
        <fullName evidence="2">Lipoate--protein ligase family protein</fullName>
    </submittedName>
</protein>
<dbReference type="Proteomes" id="UP000515679">
    <property type="component" value="Chromosome"/>
</dbReference>
<keyword evidence="3" id="KW-1185">Reference proteome</keyword>
<proteinExistence type="predicted"/>
<dbReference type="KEGG" id="cchl:FPL14_17255"/>
<dbReference type="GO" id="GO:0016874">
    <property type="term" value="F:ligase activity"/>
    <property type="evidence" value="ECO:0007669"/>
    <property type="project" value="UniProtKB-KW"/>
</dbReference>
<dbReference type="Gene3D" id="3.30.930.10">
    <property type="entry name" value="Bira Bifunctional Protein, Domain 2"/>
    <property type="match status" value="1"/>
</dbReference>
<dbReference type="SUPFAM" id="SSF55681">
    <property type="entry name" value="Class II aaRS and biotin synthetases"/>
    <property type="match status" value="1"/>
</dbReference>
<dbReference type="InterPro" id="IPR050664">
    <property type="entry name" value="Octanoyltrans_LipM/LipL"/>
</dbReference>
<dbReference type="PROSITE" id="PS51733">
    <property type="entry name" value="BPL_LPL_CATALYTIC"/>
    <property type="match status" value="1"/>
</dbReference>
<keyword evidence="2" id="KW-0436">Ligase</keyword>
<accession>A0A7G5C0K5</accession>
<name>A0A7G5C0K5_9BACL</name>
<feature type="domain" description="BPL/LPL catalytic" evidence="1">
    <location>
        <begin position="47"/>
        <end position="232"/>
    </location>
</feature>
<dbReference type="GO" id="GO:0009249">
    <property type="term" value="P:protein lipoylation"/>
    <property type="evidence" value="ECO:0007669"/>
    <property type="project" value="UniProtKB-ARBA"/>
</dbReference>
<dbReference type="PANTHER" id="PTHR43679">
    <property type="entry name" value="OCTANOYLTRANSFERASE LIPM-RELATED"/>
    <property type="match status" value="1"/>
</dbReference>
<evidence type="ECO:0000313" key="2">
    <source>
        <dbReference type="EMBL" id="QMV42739.1"/>
    </source>
</evidence>
<dbReference type="InterPro" id="IPR004143">
    <property type="entry name" value="BPL_LPL_catalytic"/>
</dbReference>